<dbReference type="EMBL" id="JAGEOJ010000012">
    <property type="protein sequence ID" value="MBO2451065.1"/>
    <property type="molecule type" value="Genomic_DNA"/>
</dbReference>
<comment type="caution">
    <text evidence="6">The sequence shown here is derived from an EMBL/GenBank/DDBJ whole genome shotgun (WGS) entry which is preliminary data.</text>
</comment>
<gene>
    <name evidence="6" type="ORF">J4573_28475</name>
</gene>
<dbReference type="SUPFAM" id="SSF53850">
    <property type="entry name" value="Periplasmic binding protein-like II"/>
    <property type="match status" value="1"/>
</dbReference>
<evidence type="ECO:0000256" key="3">
    <source>
        <dbReference type="ARBA" id="ARBA00023125"/>
    </source>
</evidence>
<keyword evidence="2" id="KW-0805">Transcription regulation</keyword>
<evidence type="ECO:0000259" key="5">
    <source>
        <dbReference type="PROSITE" id="PS50931"/>
    </source>
</evidence>
<accession>A0A939PEC4</accession>
<dbReference type="PANTHER" id="PTHR30346">
    <property type="entry name" value="TRANSCRIPTIONAL DUAL REGULATOR HCAR-RELATED"/>
    <property type="match status" value="1"/>
</dbReference>
<feature type="domain" description="HTH lysR-type" evidence="5">
    <location>
        <begin position="3"/>
        <end position="60"/>
    </location>
</feature>
<keyword evidence="4" id="KW-0804">Transcription</keyword>
<keyword evidence="3" id="KW-0238">DNA-binding</keyword>
<evidence type="ECO:0000256" key="4">
    <source>
        <dbReference type="ARBA" id="ARBA00023163"/>
    </source>
</evidence>
<protein>
    <submittedName>
        <fullName evidence="6">LysR family transcriptional regulator</fullName>
    </submittedName>
</protein>
<dbReference type="Pfam" id="PF00126">
    <property type="entry name" value="HTH_1"/>
    <property type="match status" value="1"/>
</dbReference>
<dbReference type="InterPro" id="IPR005119">
    <property type="entry name" value="LysR_subst-bd"/>
</dbReference>
<dbReference type="GO" id="GO:0032993">
    <property type="term" value="C:protein-DNA complex"/>
    <property type="evidence" value="ECO:0007669"/>
    <property type="project" value="TreeGrafter"/>
</dbReference>
<reference evidence="6" key="1">
    <citation type="submission" date="2021-03" db="EMBL/GenBank/DDBJ databases">
        <authorList>
            <person name="Kanchanasin P."/>
            <person name="Saeng-In P."/>
            <person name="Phongsopitanun W."/>
            <person name="Yuki M."/>
            <person name="Kudo T."/>
            <person name="Ohkuma M."/>
            <person name="Tanasupawat S."/>
        </authorList>
    </citation>
    <scope>NUCLEOTIDE SEQUENCE</scope>
    <source>
        <strain evidence="6">GKU 128</strain>
    </source>
</reference>
<evidence type="ECO:0000256" key="1">
    <source>
        <dbReference type="ARBA" id="ARBA00009437"/>
    </source>
</evidence>
<dbReference type="AlphaFoldDB" id="A0A939PEC4"/>
<evidence type="ECO:0000313" key="6">
    <source>
        <dbReference type="EMBL" id="MBO2451065.1"/>
    </source>
</evidence>
<comment type="similarity">
    <text evidence="1">Belongs to the LysR transcriptional regulatory family.</text>
</comment>
<dbReference type="InterPro" id="IPR036390">
    <property type="entry name" value="WH_DNA-bd_sf"/>
</dbReference>
<dbReference type="PROSITE" id="PS50931">
    <property type="entry name" value="HTH_LYSR"/>
    <property type="match status" value="1"/>
</dbReference>
<organism evidence="6 7">
    <name type="scientific">Actinomadura barringtoniae</name>
    <dbReference type="NCBI Taxonomy" id="1427535"/>
    <lineage>
        <taxon>Bacteria</taxon>
        <taxon>Bacillati</taxon>
        <taxon>Actinomycetota</taxon>
        <taxon>Actinomycetes</taxon>
        <taxon>Streptosporangiales</taxon>
        <taxon>Thermomonosporaceae</taxon>
        <taxon>Actinomadura</taxon>
    </lineage>
</organism>
<dbReference type="FunFam" id="1.10.10.10:FF:000001">
    <property type="entry name" value="LysR family transcriptional regulator"/>
    <property type="match status" value="1"/>
</dbReference>
<name>A0A939PEC4_9ACTN</name>
<dbReference type="GO" id="GO:0003700">
    <property type="term" value="F:DNA-binding transcription factor activity"/>
    <property type="evidence" value="ECO:0007669"/>
    <property type="project" value="InterPro"/>
</dbReference>
<dbReference type="RefSeq" id="WP_208258969.1">
    <property type="nucleotide sequence ID" value="NZ_JAGEOJ010000012.1"/>
</dbReference>
<dbReference type="Gene3D" id="3.40.190.10">
    <property type="entry name" value="Periplasmic binding protein-like II"/>
    <property type="match status" value="2"/>
</dbReference>
<dbReference type="InterPro" id="IPR036388">
    <property type="entry name" value="WH-like_DNA-bd_sf"/>
</dbReference>
<dbReference type="SUPFAM" id="SSF46785">
    <property type="entry name" value="Winged helix' DNA-binding domain"/>
    <property type="match status" value="1"/>
</dbReference>
<dbReference type="Proteomes" id="UP000669179">
    <property type="component" value="Unassembled WGS sequence"/>
</dbReference>
<proteinExistence type="inferred from homology"/>
<evidence type="ECO:0000256" key="2">
    <source>
        <dbReference type="ARBA" id="ARBA00023015"/>
    </source>
</evidence>
<dbReference type="Gene3D" id="1.10.10.10">
    <property type="entry name" value="Winged helix-like DNA-binding domain superfamily/Winged helix DNA-binding domain"/>
    <property type="match status" value="1"/>
</dbReference>
<evidence type="ECO:0000313" key="7">
    <source>
        <dbReference type="Proteomes" id="UP000669179"/>
    </source>
</evidence>
<dbReference type="GO" id="GO:0003677">
    <property type="term" value="F:DNA binding"/>
    <property type="evidence" value="ECO:0007669"/>
    <property type="project" value="UniProtKB-KW"/>
</dbReference>
<sequence length="306" mass="34400">MEPDLQGMLAFTVAADELHFGRAAAKLFLTQQALSKRIRRLEQALGVPLFKRTTRRVELTPDGQRFLPLAKQALAAYDKAIASVQTPEPLRIDVYAERFTPLKVLRETAQRIPGLRIEPSMRQSLANSLPAIQNGELDAAFGRVHDLGRPWPAELTHRPVLLVELHAFVLTGHQFAGRTTLPLADLREAGISMPDPAGSHEWRAYLEHLSRDFDIPVRFTEPAVGVRHYGEQMARENHAIAVGEEGTDLPHDMRIHRIPLVDPTPLHVWSIVWHRENRNPHLARLLKALPTPAPPAPNTWLPAPER</sequence>
<dbReference type="Pfam" id="PF03466">
    <property type="entry name" value="LysR_substrate"/>
    <property type="match status" value="1"/>
</dbReference>
<keyword evidence="7" id="KW-1185">Reference proteome</keyword>
<dbReference type="PRINTS" id="PR00039">
    <property type="entry name" value="HTHLYSR"/>
</dbReference>
<dbReference type="InterPro" id="IPR000847">
    <property type="entry name" value="LysR_HTH_N"/>
</dbReference>
<dbReference type="PANTHER" id="PTHR30346:SF0">
    <property type="entry name" value="HCA OPERON TRANSCRIPTIONAL ACTIVATOR HCAR"/>
    <property type="match status" value="1"/>
</dbReference>